<proteinExistence type="predicted"/>
<protein>
    <submittedName>
        <fullName evidence="1">Uncharacterized protein</fullName>
    </submittedName>
</protein>
<name>A0A7S2I4S1_9EUKA</name>
<reference evidence="1" key="1">
    <citation type="submission" date="2021-01" db="EMBL/GenBank/DDBJ databases">
        <authorList>
            <person name="Corre E."/>
            <person name="Pelletier E."/>
            <person name="Niang G."/>
            <person name="Scheremetjew M."/>
            <person name="Finn R."/>
            <person name="Kale V."/>
            <person name="Holt S."/>
            <person name="Cochrane G."/>
            <person name="Meng A."/>
            <person name="Brown T."/>
            <person name="Cohen L."/>
        </authorList>
    </citation>
    <scope>NUCLEOTIDE SEQUENCE</scope>
    <source>
        <strain evidence="1">UTEX LB 985</strain>
    </source>
</reference>
<accession>A0A7S2I4S1</accession>
<organism evidence="1">
    <name type="scientific">Haptolina brevifila</name>
    <dbReference type="NCBI Taxonomy" id="156173"/>
    <lineage>
        <taxon>Eukaryota</taxon>
        <taxon>Haptista</taxon>
        <taxon>Haptophyta</taxon>
        <taxon>Prymnesiophyceae</taxon>
        <taxon>Prymnesiales</taxon>
        <taxon>Prymnesiaceae</taxon>
        <taxon>Haptolina</taxon>
    </lineage>
</organism>
<dbReference type="AlphaFoldDB" id="A0A7S2I4S1"/>
<dbReference type="EMBL" id="HBGU01057133">
    <property type="protein sequence ID" value="CAD9508335.1"/>
    <property type="molecule type" value="Transcribed_RNA"/>
</dbReference>
<sequence length="137" mass="15228">MPSAPPPPALLPLAPRCRAFLLRHASHKCSCTLGSRHTTACSTTLTFLRTKRRAQTRMKRPQLPLSPVQLARQRSAYDRLTIVLIPLKSMAEAAVGFQQVEVLPRPHVALRCPVSFSFSSSGRALYFATVAQNQYEQ</sequence>
<evidence type="ECO:0000313" key="1">
    <source>
        <dbReference type="EMBL" id="CAD9508335.1"/>
    </source>
</evidence>
<gene>
    <name evidence="1" type="ORF">CBRE1094_LOCUS31078</name>
</gene>